<proteinExistence type="predicted"/>
<dbReference type="HOGENOM" id="CLU_174496_0_0_1"/>
<reference evidence="2" key="2">
    <citation type="submission" date="2024-10" db="UniProtKB">
        <authorList>
            <consortium name="EnsemblProtists"/>
        </authorList>
    </citation>
    <scope>IDENTIFICATION</scope>
</reference>
<evidence type="ECO:0000313" key="3">
    <source>
        <dbReference type="Proteomes" id="UP000013827"/>
    </source>
</evidence>
<sequence length="117" mass="12477">MLTWPVAYAPHALTAPLVRPPASAVAAMSQRHPSASPQIDRSALKVGFRSENAAGAAADPSGDASSFLCSPTCREATRGCSARNARRRLRRARVGRSGGTLCARHLPAPRRQPSRHR</sequence>
<protein>
    <submittedName>
        <fullName evidence="2">Uncharacterized protein</fullName>
    </submittedName>
</protein>
<feature type="region of interest" description="Disordered" evidence="1">
    <location>
        <begin position="91"/>
        <end position="117"/>
    </location>
</feature>
<dbReference type="AlphaFoldDB" id="A0A0D3I2V1"/>
<accession>A0A0D3I2V1</accession>
<feature type="region of interest" description="Disordered" evidence="1">
    <location>
        <begin position="23"/>
        <end position="43"/>
    </location>
</feature>
<dbReference type="KEGG" id="ehx:EMIHUDRAFT_312411"/>
<keyword evidence="3" id="KW-1185">Reference proteome</keyword>
<evidence type="ECO:0000313" key="2">
    <source>
        <dbReference type="EnsemblProtists" id="EOD05586"/>
    </source>
</evidence>
<evidence type="ECO:0000256" key="1">
    <source>
        <dbReference type="SAM" id="MobiDB-lite"/>
    </source>
</evidence>
<dbReference type="GeneID" id="17251724"/>
<dbReference type="Proteomes" id="UP000013827">
    <property type="component" value="Unassembled WGS sequence"/>
</dbReference>
<name>A0A0D3I2V1_EMIH1</name>
<dbReference type="EnsemblProtists" id="EOD05586">
    <property type="protein sequence ID" value="EOD05586"/>
    <property type="gene ID" value="EMIHUDRAFT_312411"/>
</dbReference>
<organism evidence="2 3">
    <name type="scientific">Emiliania huxleyi (strain CCMP1516)</name>
    <dbReference type="NCBI Taxonomy" id="280463"/>
    <lineage>
        <taxon>Eukaryota</taxon>
        <taxon>Haptista</taxon>
        <taxon>Haptophyta</taxon>
        <taxon>Prymnesiophyceae</taxon>
        <taxon>Isochrysidales</taxon>
        <taxon>Noelaerhabdaceae</taxon>
        <taxon>Emiliania</taxon>
    </lineage>
</organism>
<dbReference type="RefSeq" id="XP_005758015.1">
    <property type="nucleotide sequence ID" value="XM_005757958.1"/>
</dbReference>
<reference evidence="3" key="1">
    <citation type="journal article" date="2013" name="Nature">
        <title>Pan genome of the phytoplankton Emiliania underpins its global distribution.</title>
        <authorList>
            <person name="Read B.A."/>
            <person name="Kegel J."/>
            <person name="Klute M.J."/>
            <person name="Kuo A."/>
            <person name="Lefebvre S.C."/>
            <person name="Maumus F."/>
            <person name="Mayer C."/>
            <person name="Miller J."/>
            <person name="Monier A."/>
            <person name="Salamov A."/>
            <person name="Young J."/>
            <person name="Aguilar M."/>
            <person name="Claverie J.M."/>
            <person name="Frickenhaus S."/>
            <person name="Gonzalez K."/>
            <person name="Herman E.K."/>
            <person name="Lin Y.C."/>
            <person name="Napier J."/>
            <person name="Ogata H."/>
            <person name="Sarno A.F."/>
            <person name="Shmutz J."/>
            <person name="Schroeder D."/>
            <person name="de Vargas C."/>
            <person name="Verret F."/>
            <person name="von Dassow P."/>
            <person name="Valentin K."/>
            <person name="Van de Peer Y."/>
            <person name="Wheeler G."/>
            <person name="Dacks J.B."/>
            <person name="Delwiche C.F."/>
            <person name="Dyhrman S.T."/>
            <person name="Glockner G."/>
            <person name="John U."/>
            <person name="Richards T."/>
            <person name="Worden A.Z."/>
            <person name="Zhang X."/>
            <person name="Grigoriev I.V."/>
            <person name="Allen A.E."/>
            <person name="Bidle K."/>
            <person name="Borodovsky M."/>
            <person name="Bowler C."/>
            <person name="Brownlee C."/>
            <person name="Cock J.M."/>
            <person name="Elias M."/>
            <person name="Gladyshev V.N."/>
            <person name="Groth M."/>
            <person name="Guda C."/>
            <person name="Hadaegh A."/>
            <person name="Iglesias-Rodriguez M.D."/>
            <person name="Jenkins J."/>
            <person name="Jones B.M."/>
            <person name="Lawson T."/>
            <person name="Leese F."/>
            <person name="Lindquist E."/>
            <person name="Lobanov A."/>
            <person name="Lomsadze A."/>
            <person name="Malik S.B."/>
            <person name="Marsh M.E."/>
            <person name="Mackinder L."/>
            <person name="Mock T."/>
            <person name="Mueller-Roeber B."/>
            <person name="Pagarete A."/>
            <person name="Parker M."/>
            <person name="Probert I."/>
            <person name="Quesneville H."/>
            <person name="Raines C."/>
            <person name="Rensing S.A."/>
            <person name="Riano-Pachon D.M."/>
            <person name="Richier S."/>
            <person name="Rokitta S."/>
            <person name="Shiraiwa Y."/>
            <person name="Soanes D.M."/>
            <person name="van der Giezen M."/>
            <person name="Wahlund T.M."/>
            <person name="Williams B."/>
            <person name="Wilson W."/>
            <person name="Wolfe G."/>
            <person name="Wurch L.L."/>
        </authorList>
    </citation>
    <scope>NUCLEOTIDE SEQUENCE</scope>
</reference>
<dbReference type="PaxDb" id="2903-EOD05586"/>